<evidence type="ECO:0000313" key="1">
    <source>
        <dbReference type="EMBL" id="SDE39908.1"/>
    </source>
</evidence>
<accession>A0A1G7CKM8</accession>
<dbReference type="EMBL" id="FNBD01000001">
    <property type="protein sequence ID" value="SDE39908.1"/>
    <property type="molecule type" value="Genomic_DNA"/>
</dbReference>
<sequence>EIDGIIGNEIVDVTNTTLTRTGTGVVGDEFTVAVATEGITANELANNAVTSIKITDGAVSSNKILDGTIINADVSPTANIAGTKINPDFGAQNVSTTGTLTTTGTATIGANTITNVDGTSGQILTTDGAGVATWEDPATSIPMGTAGSIFFSDGASGLIENNTELFWDSTNNRFGIGTNTGLLNKLTVDGSIRTSGLTNSPGTTGQPSYRFSDDANTGMWQGGNVDFLRFSTGGVEAVTIDPSQNVGIGTATPNESLHVANNMQLDGSFKDKDGDTGTNGQVLTSTATGTDWQSVPTIAAIGMVNFLADPSASPMKLKGATVTKSGVGEYVVTFTNPRPDPLYNIQLSLLGSRADVIRIFAPTLADAPNLTRFTVQTFKIQNTNNTPTLTTSTGGSDSHTHDITIAESETNLVPADASWYFTVTDF</sequence>
<gene>
    <name evidence="1" type="ORF">SAMN04487992_1011</name>
</gene>
<dbReference type="Proteomes" id="UP000182114">
    <property type="component" value="Unassembled WGS sequence"/>
</dbReference>
<dbReference type="AlphaFoldDB" id="A0A1G7CKM8"/>
<proteinExistence type="predicted"/>
<protein>
    <submittedName>
        <fullName evidence="1">Uncharacterized protein</fullName>
    </submittedName>
</protein>
<keyword evidence="2" id="KW-1185">Reference proteome</keyword>
<name>A0A1G7CKM8_9FLAO</name>
<organism evidence="1 2">
    <name type="scientific">Cellulophaga baltica</name>
    <dbReference type="NCBI Taxonomy" id="76594"/>
    <lineage>
        <taxon>Bacteria</taxon>
        <taxon>Pseudomonadati</taxon>
        <taxon>Bacteroidota</taxon>
        <taxon>Flavobacteriia</taxon>
        <taxon>Flavobacteriales</taxon>
        <taxon>Flavobacteriaceae</taxon>
        <taxon>Cellulophaga</taxon>
    </lineage>
</organism>
<reference evidence="2" key="1">
    <citation type="submission" date="2016-10" db="EMBL/GenBank/DDBJ databases">
        <authorList>
            <person name="Varghese N."/>
            <person name="Submissions S."/>
        </authorList>
    </citation>
    <scope>NUCLEOTIDE SEQUENCE [LARGE SCALE GENOMIC DNA]</scope>
    <source>
        <strain evidence="2">DSM 24729</strain>
    </source>
</reference>
<evidence type="ECO:0000313" key="2">
    <source>
        <dbReference type="Proteomes" id="UP000182114"/>
    </source>
</evidence>
<feature type="non-terminal residue" evidence="1">
    <location>
        <position position="1"/>
    </location>
</feature>